<reference evidence="1 2" key="1">
    <citation type="journal article" date="2016" name="Nat. Commun.">
        <title>Thousands of microbial genomes shed light on interconnected biogeochemical processes in an aquifer system.</title>
        <authorList>
            <person name="Anantharaman K."/>
            <person name="Brown C.T."/>
            <person name="Hug L.A."/>
            <person name="Sharon I."/>
            <person name="Castelle C.J."/>
            <person name="Probst A.J."/>
            <person name="Thomas B.C."/>
            <person name="Singh A."/>
            <person name="Wilkins M.J."/>
            <person name="Karaoz U."/>
            <person name="Brodie E.L."/>
            <person name="Williams K.H."/>
            <person name="Hubbard S.S."/>
            <person name="Banfield J.F."/>
        </authorList>
    </citation>
    <scope>NUCLEOTIDE SEQUENCE [LARGE SCALE GENOMIC DNA]</scope>
</reference>
<dbReference type="Proteomes" id="UP000176650">
    <property type="component" value="Unassembled WGS sequence"/>
</dbReference>
<proteinExistence type="predicted"/>
<sequence length="113" mass="13170">MMMKIETLGNMIDVVEKHWPFDETTYPELHSLSQEQKNLFTLKHILFHQIKAVAKLTEVCEVVDHGKSLDGDKLHVAVRNFFINTLRLTRAAGYEEDGLKTLVRLWVEEKHQP</sequence>
<organism evidence="1 2">
    <name type="scientific">Candidatus Azambacteria bacterium RIFCSPLOWO2_01_FULL_46_25</name>
    <dbReference type="NCBI Taxonomy" id="1797298"/>
    <lineage>
        <taxon>Bacteria</taxon>
        <taxon>Candidatus Azamiibacteriota</taxon>
    </lineage>
</organism>
<evidence type="ECO:0000313" key="2">
    <source>
        <dbReference type="Proteomes" id="UP000176650"/>
    </source>
</evidence>
<accession>A0A1F5BVI1</accession>
<dbReference type="STRING" id="1797298.A2988_03910"/>
<evidence type="ECO:0000313" key="1">
    <source>
        <dbReference type="EMBL" id="OGD34620.1"/>
    </source>
</evidence>
<name>A0A1F5BVI1_9BACT</name>
<comment type="caution">
    <text evidence="1">The sequence shown here is derived from an EMBL/GenBank/DDBJ whole genome shotgun (WGS) entry which is preliminary data.</text>
</comment>
<gene>
    <name evidence="1" type="ORF">A2988_03910</name>
</gene>
<protein>
    <submittedName>
        <fullName evidence="1">Uncharacterized protein</fullName>
    </submittedName>
</protein>
<dbReference type="AlphaFoldDB" id="A0A1F5BVI1"/>
<dbReference type="EMBL" id="MEYS01000001">
    <property type="protein sequence ID" value="OGD34620.1"/>
    <property type="molecule type" value="Genomic_DNA"/>
</dbReference>